<proteinExistence type="predicted"/>
<organism evidence="1 2">
    <name type="scientific">Pyxicephalus adspersus</name>
    <name type="common">African bullfrog</name>
    <dbReference type="NCBI Taxonomy" id="30357"/>
    <lineage>
        <taxon>Eukaryota</taxon>
        <taxon>Metazoa</taxon>
        <taxon>Chordata</taxon>
        <taxon>Craniata</taxon>
        <taxon>Vertebrata</taxon>
        <taxon>Euteleostomi</taxon>
        <taxon>Amphibia</taxon>
        <taxon>Batrachia</taxon>
        <taxon>Anura</taxon>
        <taxon>Neobatrachia</taxon>
        <taxon>Ranoidea</taxon>
        <taxon>Pyxicephalidae</taxon>
        <taxon>Pyxicephalinae</taxon>
        <taxon>Pyxicephalus</taxon>
    </lineage>
</organism>
<dbReference type="Proteomes" id="UP001181693">
    <property type="component" value="Unassembled WGS sequence"/>
</dbReference>
<dbReference type="EMBL" id="DYDO01000013">
    <property type="protein sequence ID" value="DBA14076.1"/>
    <property type="molecule type" value="Genomic_DNA"/>
</dbReference>
<gene>
    <name evidence="1" type="ORF">GDO54_005092</name>
</gene>
<evidence type="ECO:0000313" key="2">
    <source>
        <dbReference type="Proteomes" id="UP001181693"/>
    </source>
</evidence>
<protein>
    <submittedName>
        <fullName evidence="1">Uncharacterized protein</fullName>
    </submittedName>
</protein>
<accession>A0AAV2ZQN8</accession>
<evidence type="ECO:0000313" key="1">
    <source>
        <dbReference type="EMBL" id="DBA14076.1"/>
    </source>
</evidence>
<reference evidence="1" key="1">
    <citation type="thesis" date="2020" institute="ProQuest LLC" country="789 East Eisenhower Parkway, Ann Arbor, MI, USA">
        <title>Comparative Genomics and Chromosome Evolution.</title>
        <authorList>
            <person name="Mudd A.B."/>
        </authorList>
    </citation>
    <scope>NUCLEOTIDE SEQUENCE</scope>
    <source>
        <strain evidence="1">1538</strain>
        <tissue evidence="1">Blood</tissue>
    </source>
</reference>
<comment type="caution">
    <text evidence="1">The sequence shown here is derived from an EMBL/GenBank/DDBJ whole genome shotgun (WGS) entry which is preliminary data.</text>
</comment>
<dbReference type="AlphaFoldDB" id="A0AAV2ZQN8"/>
<sequence length="103" mass="11946">MDNLVQLWSLLDTFIATEWGSERRNLLRTNYGSQYATGCMPAIRGYCGAKLYFVQCEVCVHDAQNQDTIPNQHQFQIQIPSKSWVHFCLRSRTSKILNIPKNH</sequence>
<keyword evidence="2" id="KW-1185">Reference proteome</keyword>
<name>A0AAV2ZQN8_PYXAD</name>